<keyword evidence="1" id="KW-0812">Transmembrane</keyword>
<name>A0ABT3P522_9ALTE</name>
<feature type="domain" description="DUF2231" evidence="2">
    <location>
        <begin position="15"/>
        <end position="150"/>
    </location>
</feature>
<protein>
    <submittedName>
        <fullName evidence="3">DUF2231 domain-containing protein</fullName>
    </submittedName>
</protein>
<dbReference type="Pfam" id="PF09990">
    <property type="entry name" value="DUF2231"/>
    <property type="match status" value="1"/>
</dbReference>
<evidence type="ECO:0000313" key="3">
    <source>
        <dbReference type="EMBL" id="MCW8107861.1"/>
    </source>
</evidence>
<reference evidence="3" key="1">
    <citation type="submission" date="2022-11" db="EMBL/GenBank/DDBJ databases">
        <title>Alteromonas sp. nov., isolated from sea water of the Qingdao.</title>
        <authorList>
            <person name="Wang Q."/>
        </authorList>
    </citation>
    <scope>NUCLEOTIDE SEQUENCE</scope>
    <source>
        <strain evidence="3">ASW11-7</strain>
    </source>
</reference>
<gene>
    <name evidence="3" type="ORF">OPS25_05035</name>
</gene>
<keyword evidence="1" id="KW-1133">Transmembrane helix</keyword>
<feature type="transmembrane region" description="Helical" evidence="1">
    <location>
        <begin position="55"/>
        <end position="75"/>
    </location>
</feature>
<proteinExistence type="predicted"/>
<feature type="transmembrane region" description="Helical" evidence="1">
    <location>
        <begin position="121"/>
        <end position="143"/>
    </location>
</feature>
<feature type="transmembrane region" description="Helical" evidence="1">
    <location>
        <begin position="21"/>
        <end position="43"/>
    </location>
</feature>
<dbReference type="InterPro" id="IPR019251">
    <property type="entry name" value="DUF2231_TM"/>
</dbReference>
<dbReference type="EMBL" id="JAPFRD010000005">
    <property type="protein sequence ID" value="MCW8107861.1"/>
    <property type="molecule type" value="Genomic_DNA"/>
</dbReference>
<sequence length="161" mass="17480">MLREEKIDSRSLIKGHPLHPALIHFPVALLLLLVITDICYVVTSDPFWGKAGFYLSTTGLLFGVVGSIPGAIDVFSVKRIRRIVSAWAHGLLAIMSLSLATLNVMLRLGDNPAAQIMPWGLYVSVLTGVMINITGSLGAQLVYEYGIGVDVVQKDEHLVDP</sequence>
<comment type="caution">
    <text evidence="3">The sequence shown here is derived from an EMBL/GenBank/DDBJ whole genome shotgun (WGS) entry which is preliminary data.</text>
</comment>
<keyword evidence="1" id="KW-0472">Membrane</keyword>
<organism evidence="3 4">
    <name type="scientific">Alteromonas aquimaris</name>
    <dbReference type="NCBI Taxonomy" id="2998417"/>
    <lineage>
        <taxon>Bacteria</taxon>
        <taxon>Pseudomonadati</taxon>
        <taxon>Pseudomonadota</taxon>
        <taxon>Gammaproteobacteria</taxon>
        <taxon>Alteromonadales</taxon>
        <taxon>Alteromonadaceae</taxon>
        <taxon>Alteromonas/Salinimonas group</taxon>
        <taxon>Alteromonas</taxon>
    </lineage>
</organism>
<dbReference type="Proteomes" id="UP001142810">
    <property type="component" value="Unassembled WGS sequence"/>
</dbReference>
<dbReference type="RefSeq" id="WP_265616550.1">
    <property type="nucleotide sequence ID" value="NZ_JAPFRD010000005.1"/>
</dbReference>
<keyword evidence="4" id="KW-1185">Reference proteome</keyword>
<accession>A0ABT3P522</accession>
<evidence type="ECO:0000256" key="1">
    <source>
        <dbReference type="SAM" id="Phobius"/>
    </source>
</evidence>
<evidence type="ECO:0000313" key="4">
    <source>
        <dbReference type="Proteomes" id="UP001142810"/>
    </source>
</evidence>
<evidence type="ECO:0000259" key="2">
    <source>
        <dbReference type="Pfam" id="PF09990"/>
    </source>
</evidence>
<feature type="transmembrane region" description="Helical" evidence="1">
    <location>
        <begin position="87"/>
        <end position="109"/>
    </location>
</feature>